<dbReference type="VEuPathDB" id="FungiDB:PV08_10166"/>
<evidence type="ECO:0000256" key="1">
    <source>
        <dbReference type="SAM" id="MobiDB-lite"/>
    </source>
</evidence>
<dbReference type="PANTHER" id="PTHR28187:SF1">
    <property type="entry name" value="PROTEIN RCR1-RELATED"/>
    <property type="match status" value="1"/>
</dbReference>
<organism evidence="3 4">
    <name type="scientific">Exophiala spinifera</name>
    <dbReference type="NCBI Taxonomy" id="91928"/>
    <lineage>
        <taxon>Eukaryota</taxon>
        <taxon>Fungi</taxon>
        <taxon>Dikarya</taxon>
        <taxon>Ascomycota</taxon>
        <taxon>Pezizomycotina</taxon>
        <taxon>Eurotiomycetes</taxon>
        <taxon>Chaetothyriomycetidae</taxon>
        <taxon>Chaetothyriales</taxon>
        <taxon>Herpotrichiellaceae</taxon>
        <taxon>Exophiala</taxon>
    </lineage>
</organism>
<reference evidence="3 4" key="1">
    <citation type="submission" date="2015-01" db="EMBL/GenBank/DDBJ databases">
        <title>The Genome Sequence of Exophiala spinifera CBS89968.</title>
        <authorList>
            <consortium name="The Broad Institute Genomics Platform"/>
            <person name="Cuomo C."/>
            <person name="de Hoog S."/>
            <person name="Gorbushina A."/>
            <person name="Stielow B."/>
            <person name="Teixiera M."/>
            <person name="Abouelleil A."/>
            <person name="Chapman S.B."/>
            <person name="Priest M."/>
            <person name="Young S.K."/>
            <person name="Wortman J."/>
            <person name="Nusbaum C."/>
            <person name="Birren B."/>
        </authorList>
    </citation>
    <scope>NUCLEOTIDE SEQUENCE [LARGE SCALE GENOMIC DNA]</scope>
    <source>
        <strain evidence="3 4">CBS 89968</strain>
    </source>
</reference>
<dbReference type="InterPro" id="IPR020999">
    <property type="entry name" value="Chitin_synth_reg_RCR"/>
</dbReference>
<evidence type="ECO:0000313" key="3">
    <source>
        <dbReference type="EMBL" id="KIW10867.1"/>
    </source>
</evidence>
<keyword evidence="2" id="KW-1133">Transmembrane helix</keyword>
<proteinExistence type="predicted"/>
<evidence type="ECO:0000313" key="4">
    <source>
        <dbReference type="Proteomes" id="UP000053328"/>
    </source>
</evidence>
<accession>A0A0D1ZCX0</accession>
<dbReference type="Pfam" id="PF12273">
    <property type="entry name" value="RCR"/>
    <property type="match status" value="1"/>
</dbReference>
<dbReference type="AlphaFoldDB" id="A0A0D1ZCX0"/>
<feature type="compositionally biased region" description="Low complexity" evidence="1">
    <location>
        <begin position="74"/>
        <end position="91"/>
    </location>
</feature>
<dbReference type="PANTHER" id="PTHR28187">
    <property type="entry name" value="PROTEIN RCR1-RELATED"/>
    <property type="match status" value="1"/>
</dbReference>
<keyword evidence="4" id="KW-1185">Reference proteome</keyword>
<dbReference type="EMBL" id="KN847499">
    <property type="protein sequence ID" value="KIW10867.1"/>
    <property type="molecule type" value="Genomic_DNA"/>
</dbReference>
<evidence type="ECO:0000256" key="2">
    <source>
        <dbReference type="SAM" id="Phobius"/>
    </source>
</evidence>
<dbReference type="Proteomes" id="UP000053328">
    <property type="component" value="Unassembled WGS sequence"/>
</dbReference>
<dbReference type="RefSeq" id="XP_016231083.1">
    <property type="nucleotide sequence ID" value="XM_016384481.1"/>
</dbReference>
<protein>
    <submittedName>
        <fullName evidence="3">Uncharacterized protein</fullName>
    </submittedName>
</protein>
<feature type="transmembrane region" description="Helical" evidence="2">
    <location>
        <begin position="24"/>
        <end position="44"/>
    </location>
</feature>
<dbReference type="HOGENOM" id="CLU_131051_0_0_1"/>
<feature type="region of interest" description="Disordered" evidence="1">
    <location>
        <begin position="55"/>
        <end position="146"/>
    </location>
</feature>
<name>A0A0D1ZCX0_9EURO</name>
<keyword evidence="2" id="KW-0812">Transmembrane</keyword>
<gene>
    <name evidence="3" type="ORF">PV08_10166</name>
</gene>
<dbReference type="GeneID" id="27337249"/>
<sequence length="146" mass="16702">MARCYDAYGRAYRCRSGWYNWGRWVALGVIVFAALFFFFLLSCLSARRRRRQGRQPYYGTGWAGQTPWGHGPAQYNPNYQTQQQPQYNQTPQGPPNYNPPQGGYYGENQGYFGGRQTDVEMQPPSNTYRGGDDVYQPPPGPPPNKT</sequence>
<keyword evidence="2" id="KW-0472">Membrane</keyword>
<dbReference type="GO" id="GO:0016192">
    <property type="term" value="P:vesicle-mediated transport"/>
    <property type="evidence" value="ECO:0007669"/>
    <property type="project" value="TreeGrafter"/>
</dbReference>
<feature type="compositionally biased region" description="Pro residues" evidence="1">
    <location>
        <begin position="136"/>
        <end position="146"/>
    </location>
</feature>
<dbReference type="OrthoDB" id="3556830at2759"/>